<dbReference type="AlphaFoldDB" id="A0A8X6H2F6"/>
<evidence type="ECO:0000259" key="7">
    <source>
        <dbReference type="Pfam" id="PF09770"/>
    </source>
</evidence>
<keyword evidence="5" id="KW-0694">RNA-binding</keyword>
<sequence>MADNFFGFDTKFPSSVFGRKALEEDFFTADVEDEYDALNDETFGQAANDDWEEAHEKLSELIVKKNDLGNSVFDDSLLENDESQDEIVSKSISQLGLEDDLDDPAIMTVARNCHLSHLRSAYRSSSPPPPAILETEDCGSPKTHSIWSTTPKDSGIPSLLQSLNHSSSSISHHDSPNFFNSGSDNVFITPTKPKAWRAEELERDLLSSSTKESIHSSGSSWPQIPQLTPNQHNVVNKAPSPRFINNLNKVLTREEVERQLHSDMRMRFPGNVPNFPPPRLIPPALQSAMISPIGSARANSINAPNHSSPVPLQSVRGPLIRNNCPVPDRFFMNARMNMMLNQMPLRGPLPNLPPGFNPSNLNMNHSKLATMPPRSITHPLLNKQFQFPMVVYNNYYENGDGKHLAMEMEDDYAGLMTQKEKEWLKRIQLLQLTSENPYVEDYYFTTQVARRCRKKFTENATKSGGSSGDAPELILPETTKHESRTFVPTQFEGSLGKLQAVSVNFPRKVLDITVTRPLEDDEGKVVTNQSLMRYRRLLLDIEKLYQYLLEIEDEERRILAKPESEGGQHRANIEKLTKDIFTGLFNETSEDNFQNIMTIRKGRSLVMRVFKIFNVEQQLQCLVFLFHYLPFVLKKDVNDLILVQHAKMITDTIQTFSLVDLVRLGEALSVDASSESSKIKEKGNFTNAFKSQFGSSVICSMLMRAENLYSGFDLFETDTQERWQKIILVIVESLCNLLNSSIAVPVIPCMNLLSHFQRFAVDKDKLDLLQEKLAIFVTNMKSEDAKKGV</sequence>
<dbReference type="PANTHER" id="PTHR21551:SF0">
    <property type="entry name" value="PROTEIN ASSOCIATED WITH TOPO II RELATED-1, ISOFORM A"/>
    <property type="match status" value="1"/>
</dbReference>
<evidence type="ECO:0000256" key="4">
    <source>
        <dbReference type="ARBA" id="ARBA00022490"/>
    </source>
</evidence>
<feature type="domain" description="mRNA decay factor PAT1" evidence="7">
    <location>
        <begin position="491"/>
        <end position="725"/>
    </location>
</feature>
<dbReference type="GO" id="GO:0000290">
    <property type="term" value="P:deadenylation-dependent decapping of nuclear-transcribed mRNA"/>
    <property type="evidence" value="ECO:0007669"/>
    <property type="project" value="InterPro"/>
</dbReference>
<organism evidence="8 9">
    <name type="scientific">Trichonephila clavata</name>
    <name type="common">Joro spider</name>
    <name type="synonym">Nephila clavata</name>
    <dbReference type="NCBI Taxonomy" id="2740835"/>
    <lineage>
        <taxon>Eukaryota</taxon>
        <taxon>Metazoa</taxon>
        <taxon>Ecdysozoa</taxon>
        <taxon>Arthropoda</taxon>
        <taxon>Chelicerata</taxon>
        <taxon>Arachnida</taxon>
        <taxon>Araneae</taxon>
        <taxon>Araneomorphae</taxon>
        <taxon>Entelegynae</taxon>
        <taxon>Araneoidea</taxon>
        <taxon>Nephilidae</taxon>
        <taxon>Trichonephila</taxon>
    </lineage>
</organism>
<dbReference type="GO" id="GO:0003723">
    <property type="term" value="F:RNA binding"/>
    <property type="evidence" value="ECO:0007669"/>
    <property type="project" value="UniProtKB-KW"/>
</dbReference>
<evidence type="ECO:0000313" key="9">
    <source>
        <dbReference type="Proteomes" id="UP000887116"/>
    </source>
</evidence>
<proteinExistence type="inferred from homology"/>
<comment type="similarity">
    <text evidence="3">Belongs to the PAT1 family.</text>
</comment>
<reference evidence="8" key="1">
    <citation type="submission" date="2020-07" db="EMBL/GenBank/DDBJ databases">
        <title>Multicomponent nature underlies the extraordinary mechanical properties of spider dragline silk.</title>
        <authorList>
            <person name="Kono N."/>
            <person name="Nakamura H."/>
            <person name="Mori M."/>
            <person name="Yoshida Y."/>
            <person name="Ohtoshi R."/>
            <person name="Malay A.D."/>
            <person name="Moran D.A.P."/>
            <person name="Tomita M."/>
            <person name="Numata K."/>
            <person name="Arakawa K."/>
        </authorList>
    </citation>
    <scope>NUCLEOTIDE SEQUENCE</scope>
</reference>
<dbReference type="Proteomes" id="UP000887116">
    <property type="component" value="Unassembled WGS sequence"/>
</dbReference>
<dbReference type="InterPro" id="IPR039900">
    <property type="entry name" value="Pat1-like"/>
</dbReference>
<evidence type="ECO:0000256" key="2">
    <source>
        <dbReference type="ARBA" id="ARBA00004201"/>
    </source>
</evidence>
<protein>
    <submittedName>
        <fullName evidence="8">Protein PAT1 homolog 1</fullName>
    </submittedName>
</protein>
<dbReference type="GO" id="GO:0000932">
    <property type="term" value="C:P-body"/>
    <property type="evidence" value="ECO:0007669"/>
    <property type="project" value="UniProtKB-SubCell"/>
</dbReference>
<comment type="caution">
    <text evidence="8">The sequence shown here is derived from an EMBL/GenBank/DDBJ whole genome shotgun (WGS) entry which is preliminary data.</text>
</comment>
<dbReference type="OrthoDB" id="8251691at2759"/>
<dbReference type="InterPro" id="IPR019167">
    <property type="entry name" value="PAT1_dom"/>
</dbReference>
<keyword evidence="6" id="KW-0539">Nucleus</keyword>
<evidence type="ECO:0000256" key="3">
    <source>
        <dbReference type="ARBA" id="ARBA00009138"/>
    </source>
</evidence>
<keyword evidence="4" id="KW-0963">Cytoplasm</keyword>
<accession>A0A8X6H2F6</accession>
<dbReference type="PANTHER" id="PTHR21551">
    <property type="entry name" value="TOPOISOMERASE II-ASSOCIATED PROTEIN PAT1"/>
    <property type="match status" value="1"/>
</dbReference>
<dbReference type="GO" id="GO:0005634">
    <property type="term" value="C:nucleus"/>
    <property type="evidence" value="ECO:0007669"/>
    <property type="project" value="UniProtKB-SubCell"/>
</dbReference>
<name>A0A8X6H2F6_TRICU</name>
<evidence type="ECO:0000256" key="6">
    <source>
        <dbReference type="ARBA" id="ARBA00023242"/>
    </source>
</evidence>
<dbReference type="Pfam" id="PF09770">
    <property type="entry name" value="PAT1"/>
    <property type="match status" value="1"/>
</dbReference>
<keyword evidence="9" id="KW-1185">Reference proteome</keyword>
<evidence type="ECO:0000313" key="8">
    <source>
        <dbReference type="EMBL" id="GFR13910.1"/>
    </source>
</evidence>
<dbReference type="EMBL" id="BMAO01007138">
    <property type="protein sequence ID" value="GFR13910.1"/>
    <property type="molecule type" value="Genomic_DNA"/>
</dbReference>
<comment type="subcellular location">
    <subcellularLocation>
        <location evidence="2">Cytoplasm</location>
        <location evidence="2">P-body</location>
    </subcellularLocation>
    <subcellularLocation>
        <location evidence="1">Nucleus</location>
    </subcellularLocation>
</comment>
<evidence type="ECO:0000256" key="1">
    <source>
        <dbReference type="ARBA" id="ARBA00004123"/>
    </source>
</evidence>
<gene>
    <name evidence="8" type="primary">PATL1</name>
    <name evidence="8" type="ORF">TNCT_19481</name>
</gene>
<evidence type="ECO:0000256" key="5">
    <source>
        <dbReference type="ARBA" id="ARBA00022884"/>
    </source>
</evidence>
<dbReference type="GO" id="GO:0033962">
    <property type="term" value="P:P-body assembly"/>
    <property type="evidence" value="ECO:0007669"/>
    <property type="project" value="TreeGrafter"/>
</dbReference>